<proteinExistence type="predicted"/>
<dbReference type="AlphaFoldDB" id="A0A6A6XPE9"/>
<name>A0A6A6XPE9_9PLEO</name>
<reference evidence="1" key="1">
    <citation type="journal article" date="2020" name="Stud. Mycol.">
        <title>101 Dothideomycetes genomes: a test case for predicting lifestyles and emergence of pathogens.</title>
        <authorList>
            <person name="Haridas S."/>
            <person name="Albert R."/>
            <person name="Binder M."/>
            <person name="Bloem J."/>
            <person name="Labutti K."/>
            <person name="Salamov A."/>
            <person name="Andreopoulos B."/>
            <person name="Baker S."/>
            <person name="Barry K."/>
            <person name="Bills G."/>
            <person name="Bluhm B."/>
            <person name="Cannon C."/>
            <person name="Castanera R."/>
            <person name="Culley D."/>
            <person name="Daum C."/>
            <person name="Ezra D."/>
            <person name="Gonzalez J."/>
            <person name="Henrissat B."/>
            <person name="Kuo A."/>
            <person name="Liang C."/>
            <person name="Lipzen A."/>
            <person name="Lutzoni F."/>
            <person name="Magnuson J."/>
            <person name="Mondo S."/>
            <person name="Nolan M."/>
            <person name="Ohm R."/>
            <person name="Pangilinan J."/>
            <person name="Park H.-J."/>
            <person name="Ramirez L."/>
            <person name="Alfaro M."/>
            <person name="Sun H."/>
            <person name="Tritt A."/>
            <person name="Yoshinaga Y."/>
            <person name="Zwiers L.-H."/>
            <person name="Turgeon B."/>
            <person name="Goodwin S."/>
            <person name="Spatafora J."/>
            <person name="Crous P."/>
            <person name="Grigoriev I."/>
        </authorList>
    </citation>
    <scope>NUCLEOTIDE SEQUENCE</scope>
    <source>
        <strain evidence="1">CBS 109.77</strain>
    </source>
</reference>
<accession>A0A6A6XPE9</accession>
<dbReference type="EMBL" id="MU001788">
    <property type="protein sequence ID" value="KAF2798242.1"/>
    <property type="molecule type" value="Genomic_DNA"/>
</dbReference>
<evidence type="ECO:0000313" key="1">
    <source>
        <dbReference type="EMBL" id="KAF2798242.1"/>
    </source>
</evidence>
<keyword evidence="2" id="KW-1185">Reference proteome</keyword>
<protein>
    <submittedName>
        <fullName evidence="1">Uncharacterized protein</fullName>
    </submittedName>
</protein>
<gene>
    <name evidence="1" type="ORF">K505DRAFT_116571</name>
</gene>
<sequence>MYHFIQSDGRYRFGTLVRCPFARRLIPAEQREAMNVSRVSRWAQYRSADGRWVSVVGCALIGAAGGLSPSVSAKH</sequence>
<organism evidence="1 2">
    <name type="scientific">Melanomma pulvis-pyrius CBS 109.77</name>
    <dbReference type="NCBI Taxonomy" id="1314802"/>
    <lineage>
        <taxon>Eukaryota</taxon>
        <taxon>Fungi</taxon>
        <taxon>Dikarya</taxon>
        <taxon>Ascomycota</taxon>
        <taxon>Pezizomycotina</taxon>
        <taxon>Dothideomycetes</taxon>
        <taxon>Pleosporomycetidae</taxon>
        <taxon>Pleosporales</taxon>
        <taxon>Melanommataceae</taxon>
        <taxon>Melanomma</taxon>
    </lineage>
</organism>
<evidence type="ECO:0000313" key="2">
    <source>
        <dbReference type="Proteomes" id="UP000799757"/>
    </source>
</evidence>
<dbReference type="Proteomes" id="UP000799757">
    <property type="component" value="Unassembled WGS sequence"/>
</dbReference>